<keyword evidence="2" id="KW-1185">Reference proteome</keyword>
<dbReference type="Proteomes" id="UP000284120">
    <property type="component" value="Unassembled WGS sequence"/>
</dbReference>
<dbReference type="RefSeq" id="WP_113645310.1">
    <property type="nucleotide sequence ID" value="NZ_QMHN01000001.1"/>
</dbReference>
<evidence type="ECO:0000313" key="2">
    <source>
        <dbReference type="Proteomes" id="UP000284120"/>
    </source>
</evidence>
<protein>
    <submittedName>
        <fullName evidence="1">Uncharacterized protein</fullName>
    </submittedName>
</protein>
<dbReference type="EMBL" id="SAYW01000001">
    <property type="protein sequence ID" value="RWU09872.1"/>
    <property type="molecule type" value="Genomic_DNA"/>
</dbReference>
<name>A0A443Z015_9SPHI</name>
<proteinExistence type="predicted"/>
<comment type="caution">
    <text evidence="1">The sequence shown here is derived from an EMBL/GenBank/DDBJ whole genome shotgun (WGS) entry which is preliminary data.</text>
</comment>
<evidence type="ECO:0000313" key="1">
    <source>
        <dbReference type="EMBL" id="RWU09872.1"/>
    </source>
</evidence>
<organism evidence="1 2">
    <name type="scientific">Pedobacter chitinilyticus</name>
    <dbReference type="NCBI Taxonomy" id="2233776"/>
    <lineage>
        <taxon>Bacteria</taxon>
        <taxon>Pseudomonadati</taxon>
        <taxon>Bacteroidota</taxon>
        <taxon>Sphingobacteriia</taxon>
        <taxon>Sphingobacteriales</taxon>
        <taxon>Sphingobacteriaceae</taxon>
        <taxon>Pedobacter</taxon>
    </lineage>
</organism>
<accession>A0A443Z015</accession>
<sequence>MNIFDDPQYAEERNASTDLITRLTNLYIGQALPTSSKKAPSAPIVVRSPYMNLADVDYHMTILRNQFSYLREKGQNGFPAISLSGGTVIPVNIFNGTDFYMNNNLNVDLDISDAMKNFRADFNDRKKESLRYKKFENFAVNDIRDAMKRSLSAFLRFRLKGLMEISNSATMKKFLANAKVIAAQLNAPPYMQKGNTGASKYLTITVKTPQHHGLTIASTPNYIENWTYFGAPSHPVTGYLEPGRYRFRVDGTAVGGVRTHPLPIAIPPSFDIELTL</sequence>
<reference evidence="1 2" key="1">
    <citation type="submission" date="2018-06" db="EMBL/GenBank/DDBJ databases">
        <title>Pedobacter endophyticus sp. nov., an endophytic bacterium isolated from a leaf of Triticum aestivum.</title>
        <authorList>
            <person name="Zhang L."/>
        </authorList>
    </citation>
    <scope>NUCLEOTIDE SEQUENCE [LARGE SCALE GENOMIC DNA]</scope>
    <source>
        <strain evidence="1 2">CM134L-2</strain>
    </source>
</reference>
<dbReference type="AlphaFoldDB" id="A0A443Z015"/>
<gene>
    <name evidence="1" type="ORF">DPV69_00560</name>
</gene>